<evidence type="ECO:0000256" key="7">
    <source>
        <dbReference type="ARBA" id="ARBA00047942"/>
    </source>
</evidence>
<sequence>MEYSALSRELTSKISKDEKKENGIYFTPPSCVYNNIQFLHPYISNITSVLEPSCGSGEYINALHSIYPSLNITGIEYNKTIYDGIVGHFSVKNVAVLNADYLQYKPVANYDLIIGNPPYYVMKKDAVAKEYHKYFDGRPNIFILFIIKSLQLLNENGILSFILPKNFLNCLYYDKTRAHINSLFQILHIVDCKDDKYIETQQETIILIIKKHKPGLAIDNSSFILSISGHTIFTNDKIRFTELYKDSKTLSELGFKVSVGTVVWNQCKDILTDDVTQTRLIYSSDIQNNALSIKQYNNDQKKNYIKKAGNKRPLIVINRGYGVGEYKFNYCLIDTDKDYLIENHLICIEYISLEDDVLTRKELIDKYNKIIMSLKDKRTQEFIDVYFGNNAINTTELNSVLPIYEI</sequence>
<keyword evidence="4" id="KW-0949">S-adenosyl-L-methionine</keyword>
<dbReference type="InterPro" id="IPR029063">
    <property type="entry name" value="SAM-dependent_MTases_sf"/>
</dbReference>
<keyword evidence="3" id="KW-0808">Transferase</keyword>
<dbReference type="GO" id="GO:0009007">
    <property type="term" value="F:site-specific DNA-methyltransferase (adenine-specific) activity"/>
    <property type="evidence" value="ECO:0007669"/>
    <property type="project" value="UniProtKB-EC"/>
</dbReference>
<dbReference type="SUPFAM" id="SSF53335">
    <property type="entry name" value="S-adenosyl-L-methionine-dependent methyltransferases"/>
    <property type="match status" value="1"/>
</dbReference>
<dbReference type="Pfam" id="PF07669">
    <property type="entry name" value="Eco57I"/>
    <property type="match status" value="1"/>
</dbReference>
<dbReference type="Gene3D" id="3.40.50.150">
    <property type="entry name" value="Vaccinia Virus protein VP39"/>
    <property type="match status" value="1"/>
</dbReference>
<evidence type="ECO:0000256" key="2">
    <source>
        <dbReference type="ARBA" id="ARBA00022603"/>
    </source>
</evidence>
<accession>A0A6C0I727</accession>
<dbReference type="PANTHER" id="PTHR33841">
    <property type="entry name" value="DNA METHYLTRANSFERASE YEEA-RELATED"/>
    <property type="match status" value="1"/>
</dbReference>
<evidence type="ECO:0000256" key="5">
    <source>
        <dbReference type="ARBA" id="ARBA00022747"/>
    </source>
</evidence>
<dbReference type="GO" id="GO:0009307">
    <property type="term" value="P:DNA restriction-modification system"/>
    <property type="evidence" value="ECO:0007669"/>
    <property type="project" value="UniProtKB-KW"/>
</dbReference>
<dbReference type="PANTHER" id="PTHR33841:SF6">
    <property type="entry name" value="TYPE II METHYLTRANSFERASE M.HINDII"/>
    <property type="match status" value="1"/>
</dbReference>
<dbReference type="InterPro" id="IPR002052">
    <property type="entry name" value="DNA_methylase_N6_adenine_CS"/>
</dbReference>
<reference evidence="9" key="1">
    <citation type="journal article" date="2020" name="Nature">
        <title>Giant virus diversity and host interactions through global metagenomics.</title>
        <authorList>
            <person name="Schulz F."/>
            <person name="Roux S."/>
            <person name="Paez-Espino D."/>
            <person name="Jungbluth S."/>
            <person name="Walsh D.A."/>
            <person name="Denef V.J."/>
            <person name="McMahon K.D."/>
            <person name="Konstantinidis K.T."/>
            <person name="Eloe-Fadrosh E.A."/>
            <person name="Kyrpides N.C."/>
            <person name="Woyke T."/>
        </authorList>
    </citation>
    <scope>NUCLEOTIDE SEQUENCE</scope>
    <source>
        <strain evidence="9">GVMAG-M-3300023184-51</strain>
    </source>
</reference>
<dbReference type="PROSITE" id="PS00092">
    <property type="entry name" value="N6_MTASE"/>
    <property type="match status" value="1"/>
</dbReference>
<keyword evidence="2" id="KW-0489">Methyltransferase</keyword>
<dbReference type="InterPro" id="IPR050953">
    <property type="entry name" value="N4_N6_ade-DNA_methylase"/>
</dbReference>
<evidence type="ECO:0000256" key="3">
    <source>
        <dbReference type="ARBA" id="ARBA00022679"/>
    </source>
</evidence>
<protein>
    <recommendedName>
        <fullName evidence="1">site-specific DNA-methyltransferase (adenine-specific)</fullName>
        <ecNumber evidence="1">2.1.1.72</ecNumber>
    </recommendedName>
</protein>
<dbReference type="CDD" id="cd02440">
    <property type="entry name" value="AdoMet_MTases"/>
    <property type="match status" value="1"/>
</dbReference>
<name>A0A6C0I727_9ZZZZ</name>
<comment type="catalytic activity">
    <reaction evidence="7">
        <text>a 2'-deoxyadenosine in DNA + S-adenosyl-L-methionine = an N(6)-methyl-2'-deoxyadenosine in DNA + S-adenosyl-L-homocysteine + H(+)</text>
        <dbReference type="Rhea" id="RHEA:15197"/>
        <dbReference type="Rhea" id="RHEA-COMP:12418"/>
        <dbReference type="Rhea" id="RHEA-COMP:12419"/>
        <dbReference type="ChEBI" id="CHEBI:15378"/>
        <dbReference type="ChEBI" id="CHEBI:57856"/>
        <dbReference type="ChEBI" id="CHEBI:59789"/>
        <dbReference type="ChEBI" id="CHEBI:90615"/>
        <dbReference type="ChEBI" id="CHEBI:90616"/>
        <dbReference type="EC" id="2.1.1.72"/>
    </reaction>
</comment>
<dbReference type="PRINTS" id="PR00507">
    <property type="entry name" value="N12N6MTFRASE"/>
</dbReference>
<evidence type="ECO:0000256" key="1">
    <source>
        <dbReference type="ARBA" id="ARBA00011900"/>
    </source>
</evidence>
<keyword evidence="5" id="KW-0680">Restriction system</keyword>
<feature type="domain" description="Type II methyltransferase M.TaqI-like" evidence="8">
    <location>
        <begin position="106"/>
        <end position="195"/>
    </location>
</feature>
<dbReference type="AlphaFoldDB" id="A0A6C0I727"/>
<dbReference type="EMBL" id="MN740119">
    <property type="protein sequence ID" value="QHT88579.1"/>
    <property type="molecule type" value="Genomic_DNA"/>
</dbReference>
<keyword evidence="6" id="KW-0238">DNA-binding</keyword>
<proteinExistence type="predicted"/>
<evidence type="ECO:0000256" key="6">
    <source>
        <dbReference type="ARBA" id="ARBA00023125"/>
    </source>
</evidence>
<dbReference type="EC" id="2.1.1.72" evidence="1"/>
<dbReference type="InterPro" id="IPR011639">
    <property type="entry name" value="MethylTrfase_TaqI-like_dom"/>
</dbReference>
<evidence type="ECO:0000259" key="8">
    <source>
        <dbReference type="Pfam" id="PF07669"/>
    </source>
</evidence>
<evidence type="ECO:0000256" key="4">
    <source>
        <dbReference type="ARBA" id="ARBA00022691"/>
    </source>
</evidence>
<organism evidence="9">
    <name type="scientific">viral metagenome</name>
    <dbReference type="NCBI Taxonomy" id="1070528"/>
    <lineage>
        <taxon>unclassified sequences</taxon>
        <taxon>metagenomes</taxon>
        <taxon>organismal metagenomes</taxon>
    </lineage>
</organism>
<dbReference type="GO" id="GO:0032259">
    <property type="term" value="P:methylation"/>
    <property type="evidence" value="ECO:0007669"/>
    <property type="project" value="UniProtKB-KW"/>
</dbReference>
<dbReference type="GO" id="GO:0003677">
    <property type="term" value="F:DNA binding"/>
    <property type="evidence" value="ECO:0007669"/>
    <property type="project" value="UniProtKB-KW"/>
</dbReference>
<evidence type="ECO:0000313" key="9">
    <source>
        <dbReference type="EMBL" id="QHT88579.1"/>
    </source>
</evidence>